<proteinExistence type="predicted"/>
<dbReference type="EMBL" id="JACRSY010000008">
    <property type="protein sequence ID" value="MBC8579174.1"/>
    <property type="molecule type" value="Genomic_DNA"/>
</dbReference>
<keyword evidence="3" id="KW-1185">Reference proteome</keyword>
<dbReference type="Proteomes" id="UP000655830">
    <property type="component" value="Unassembled WGS sequence"/>
</dbReference>
<evidence type="ECO:0000313" key="3">
    <source>
        <dbReference type="Proteomes" id="UP000655830"/>
    </source>
</evidence>
<dbReference type="Pfam" id="PF02811">
    <property type="entry name" value="PHP"/>
    <property type="match status" value="1"/>
</dbReference>
<dbReference type="InterPro" id="IPR016195">
    <property type="entry name" value="Pol/histidinol_Pase-like"/>
</dbReference>
<organism evidence="2 3">
    <name type="scientific">Zhenhengia yiwuensis</name>
    <dbReference type="NCBI Taxonomy" id="2763666"/>
    <lineage>
        <taxon>Bacteria</taxon>
        <taxon>Bacillati</taxon>
        <taxon>Bacillota</taxon>
        <taxon>Clostridia</taxon>
        <taxon>Lachnospirales</taxon>
        <taxon>Lachnospiraceae</taxon>
        <taxon>Zhenhengia</taxon>
    </lineage>
</organism>
<dbReference type="AlphaFoldDB" id="A0A926IDS3"/>
<gene>
    <name evidence="2" type="ORF">H8718_06440</name>
</gene>
<reference evidence="2" key="1">
    <citation type="submission" date="2020-08" db="EMBL/GenBank/DDBJ databases">
        <title>Genome public.</title>
        <authorList>
            <person name="Liu C."/>
            <person name="Sun Q."/>
        </authorList>
    </citation>
    <scope>NUCLEOTIDE SEQUENCE</scope>
    <source>
        <strain evidence="2">NSJ-12</strain>
    </source>
</reference>
<dbReference type="SMART" id="SM00481">
    <property type="entry name" value="POLIIIAc"/>
    <property type="match status" value="1"/>
</dbReference>
<dbReference type="GO" id="GO:0035312">
    <property type="term" value="F:5'-3' DNA exonuclease activity"/>
    <property type="evidence" value="ECO:0007669"/>
    <property type="project" value="TreeGrafter"/>
</dbReference>
<dbReference type="PANTHER" id="PTHR42924:SF3">
    <property type="entry name" value="POLYMERASE_HISTIDINOL PHOSPHATASE N-TERMINAL DOMAIN-CONTAINING PROTEIN"/>
    <property type="match status" value="1"/>
</dbReference>
<dbReference type="Gene3D" id="1.10.150.650">
    <property type="match status" value="1"/>
</dbReference>
<dbReference type="RefSeq" id="WP_249332325.1">
    <property type="nucleotide sequence ID" value="NZ_JACRSY010000008.1"/>
</dbReference>
<dbReference type="InterPro" id="IPR003141">
    <property type="entry name" value="Pol/His_phosphatase_N"/>
</dbReference>
<evidence type="ECO:0000313" key="2">
    <source>
        <dbReference type="EMBL" id="MBC8579174.1"/>
    </source>
</evidence>
<dbReference type="Gene3D" id="3.20.20.140">
    <property type="entry name" value="Metal-dependent hydrolases"/>
    <property type="match status" value="1"/>
</dbReference>
<comment type="caution">
    <text evidence="2">The sequence shown here is derived from an EMBL/GenBank/DDBJ whole genome shotgun (WGS) entry which is preliminary data.</text>
</comment>
<protein>
    <submittedName>
        <fullName evidence="2">PHP domain-containing protein</fullName>
    </submittedName>
</protein>
<accession>A0A926IDS3</accession>
<dbReference type="CDD" id="cd07438">
    <property type="entry name" value="PHP_HisPPase_AMP"/>
    <property type="match status" value="1"/>
</dbReference>
<dbReference type="PANTHER" id="PTHR42924">
    <property type="entry name" value="EXONUCLEASE"/>
    <property type="match status" value="1"/>
</dbReference>
<evidence type="ECO:0000259" key="1">
    <source>
        <dbReference type="SMART" id="SM00481"/>
    </source>
</evidence>
<name>A0A926IDS3_9FIRM</name>
<sequence>MKLIDLHVHSNKSDGTLTPSEVAKLAHSAGLSAIALTDHDTVAGVAECMEAGQALGIEVIPGIELSADFHGKEVHILGLNLDLTNPTLHATLKSFVEAREARNKKMLQKLQELGFDITEADLGKPEELSIIARPHFARALMNKGYVKTLDEAFEKYITPGKPAYVKKAAPDYKVCIDLIHAVGGKAILAHPYIYKFTNRNPFPLIEELAYNGLDGVEVIYPKHYDPEVHRLTQYCKGHHLIMTGGSDFHGDNKPDIRIGCGFGRTEVPYTLLEELK</sequence>
<dbReference type="GO" id="GO:0004534">
    <property type="term" value="F:5'-3' RNA exonuclease activity"/>
    <property type="evidence" value="ECO:0007669"/>
    <property type="project" value="TreeGrafter"/>
</dbReference>
<dbReference type="InterPro" id="IPR052018">
    <property type="entry name" value="PHP_domain"/>
</dbReference>
<dbReference type="InterPro" id="IPR004013">
    <property type="entry name" value="PHP_dom"/>
</dbReference>
<feature type="domain" description="Polymerase/histidinol phosphatase N-terminal" evidence="1">
    <location>
        <begin position="4"/>
        <end position="69"/>
    </location>
</feature>
<dbReference type="SUPFAM" id="SSF89550">
    <property type="entry name" value="PHP domain-like"/>
    <property type="match status" value="1"/>
</dbReference>